<name>A0A0G3EET8_9BACT</name>
<dbReference type="EMBL" id="CP010904">
    <property type="protein sequence ID" value="AKJ63912.1"/>
    <property type="molecule type" value="Genomic_DNA"/>
</dbReference>
<dbReference type="SUPFAM" id="SSF158446">
    <property type="entry name" value="IVS-encoded protein-like"/>
    <property type="match status" value="1"/>
</dbReference>
<evidence type="ECO:0008006" key="4">
    <source>
        <dbReference type="Google" id="ProtNLM"/>
    </source>
</evidence>
<dbReference type="OrthoDB" id="9796189at2"/>
<sequence length="228" mass="26213">MRTNEKNESHESHGSHDSHPVLPPSGDYQTLLSFQKAEVVYDITFRFAHKYLSRGDRTVDQMIQSARSGKKNILEGSKAALTSKETEIKLTNVARASLEELLDDYLDFLRVRDLTIWEPNSKEALFVRNLGRQEPQTFELYREFVETRPPETVANIAICLIHQTNYLVDQQLRRLEQDFVNPSFPVRRRKRLFSSISVQRSAPHFFFSSSSRGGGCSGSVRLSWCSRS</sequence>
<dbReference type="Gene3D" id="1.20.1440.60">
    <property type="entry name" value="23S rRNA-intervening sequence"/>
    <property type="match status" value="1"/>
</dbReference>
<keyword evidence="3" id="KW-1185">Reference proteome</keyword>
<accession>A0A0G3EET8</accession>
<dbReference type="RefSeq" id="WP_082116488.1">
    <property type="nucleotide sequence ID" value="NZ_CP010904.1"/>
</dbReference>
<dbReference type="KEGG" id="vbl:L21SP4_00643"/>
<dbReference type="InterPro" id="IPR036583">
    <property type="entry name" value="23S_rRNA_IVS_sf"/>
</dbReference>
<evidence type="ECO:0000256" key="1">
    <source>
        <dbReference type="SAM" id="MobiDB-lite"/>
    </source>
</evidence>
<feature type="region of interest" description="Disordered" evidence="1">
    <location>
        <begin position="1"/>
        <end position="22"/>
    </location>
</feature>
<reference evidence="2 3" key="2">
    <citation type="journal article" date="2016" name="ISME J.">
        <title>Characterization of the first cultured representative of Verrucomicrobia subdivision 5 indicates the proposal of a novel phylum.</title>
        <authorList>
            <person name="Spring S."/>
            <person name="Bunk B."/>
            <person name="Sproer C."/>
            <person name="Schumann P."/>
            <person name="Rohde M."/>
            <person name="Tindall B.J."/>
            <person name="Klenk H.P."/>
        </authorList>
    </citation>
    <scope>NUCLEOTIDE SEQUENCE [LARGE SCALE GENOMIC DNA]</scope>
    <source>
        <strain evidence="2 3">L21-Fru-AB</strain>
    </source>
</reference>
<dbReference type="STRING" id="1307763.L21SP4_00643"/>
<dbReference type="AlphaFoldDB" id="A0A0G3EET8"/>
<reference evidence="3" key="1">
    <citation type="submission" date="2015-02" db="EMBL/GenBank/DDBJ databases">
        <title>Description and complete genome sequence of the first cultured representative of the subdivision 5 of the Verrucomicrobia phylum.</title>
        <authorList>
            <person name="Spring S."/>
            <person name="Bunk B."/>
            <person name="Sproer C."/>
            <person name="Klenk H.-P."/>
        </authorList>
    </citation>
    <scope>NUCLEOTIDE SEQUENCE [LARGE SCALE GENOMIC DNA]</scope>
    <source>
        <strain evidence="3">L21-Fru-AB</strain>
    </source>
</reference>
<dbReference type="InterPro" id="IPR026354">
    <property type="entry name" value="4helix_suffix_dom"/>
</dbReference>
<protein>
    <recommendedName>
        <fullName evidence="4">Four helix bundle protein</fullName>
    </recommendedName>
</protein>
<feature type="compositionally biased region" description="Basic and acidic residues" evidence="1">
    <location>
        <begin position="1"/>
        <end position="19"/>
    </location>
</feature>
<dbReference type="InterPro" id="IPR012657">
    <property type="entry name" value="23S_rRNA-intervening_sequence"/>
</dbReference>
<evidence type="ECO:0000313" key="3">
    <source>
        <dbReference type="Proteomes" id="UP000035268"/>
    </source>
</evidence>
<dbReference type="Proteomes" id="UP000035268">
    <property type="component" value="Chromosome"/>
</dbReference>
<dbReference type="NCBIfam" id="TIGR02436">
    <property type="entry name" value="four helix bundle protein"/>
    <property type="match status" value="1"/>
</dbReference>
<gene>
    <name evidence="2" type="ORF">L21SP4_00643</name>
</gene>
<proteinExistence type="predicted"/>
<organism evidence="2 3">
    <name type="scientific">Kiritimatiella glycovorans</name>
    <dbReference type="NCBI Taxonomy" id="1307763"/>
    <lineage>
        <taxon>Bacteria</taxon>
        <taxon>Pseudomonadati</taxon>
        <taxon>Kiritimatiellota</taxon>
        <taxon>Kiritimatiellia</taxon>
        <taxon>Kiritimatiellales</taxon>
        <taxon>Kiritimatiellaceae</taxon>
        <taxon>Kiritimatiella</taxon>
    </lineage>
</organism>
<evidence type="ECO:0000313" key="2">
    <source>
        <dbReference type="EMBL" id="AKJ63912.1"/>
    </source>
</evidence>
<dbReference type="NCBIfam" id="TIGR04258">
    <property type="entry name" value="4helix_suffix"/>
    <property type="match status" value="1"/>
</dbReference>